<keyword evidence="9" id="KW-1185">Reference proteome</keyword>
<dbReference type="PROSITE" id="PS50929">
    <property type="entry name" value="ABC_TM1F"/>
    <property type="match status" value="1"/>
</dbReference>
<dbReference type="SMART" id="SM00382">
    <property type="entry name" value="AAA"/>
    <property type="match status" value="1"/>
</dbReference>
<evidence type="ECO:0000256" key="3">
    <source>
        <dbReference type="ARBA" id="ARBA00022989"/>
    </source>
</evidence>
<dbReference type="InterPro" id="IPR011527">
    <property type="entry name" value="ABC1_TM_dom"/>
</dbReference>
<evidence type="ECO:0000256" key="2">
    <source>
        <dbReference type="ARBA" id="ARBA00022692"/>
    </source>
</evidence>
<dbReference type="InterPro" id="IPR003439">
    <property type="entry name" value="ABC_transporter-like_ATP-bd"/>
</dbReference>
<dbReference type="PROSITE" id="PS50893">
    <property type="entry name" value="ABC_TRANSPORTER_2"/>
    <property type="match status" value="1"/>
</dbReference>
<reference evidence="8 9" key="1">
    <citation type="submission" date="2021-06" db="EMBL/GenBank/DDBJ databases">
        <authorList>
            <person name="Sun Q."/>
            <person name="Li D."/>
        </authorList>
    </citation>
    <scope>NUCLEOTIDE SEQUENCE [LARGE SCALE GENOMIC DNA]</scope>
    <source>
        <strain evidence="8 9">MSJ-11</strain>
    </source>
</reference>
<feature type="transmembrane region" description="Helical" evidence="5">
    <location>
        <begin position="5"/>
        <end position="24"/>
    </location>
</feature>
<keyword evidence="3 5" id="KW-1133">Transmembrane helix</keyword>
<keyword evidence="8" id="KW-0067">ATP-binding</keyword>
<accession>A0ABS6EEG1</accession>
<dbReference type="Pfam" id="PF00664">
    <property type="entry name" value="ABC_membrane"/>
    <property type="match status" value="1"/>
</dbReference>
<dbReference type="PROSITE" id="PS00211">
    <property type="entry name" value="ABC_TRANSPORTER_1"/>
    <property type="match status" value="1"/>
</dbReference>
<dbReference type="Proteomes" id="UP000726170">
    <property type="component" value="Unassembled WGS sequence"/>
</dbReference>
<feature type="domain" description="ABC transmembrane type-1" evidence="7">
    <location>
        <begin position="10"/>
        <end position="311"/>
    </location>
</feature>
<keyword evidence="8" id="KW-0547">Nucleotide-binding</keyword>
<evidence type="ECO:0000256" key="4">
    <source>
        <dbReference type="ARBA" id="ARBA00023136"/>
    </source>
</evidence>
<feature type="transmembrane region" description="Helical" evidence="5">
    <location>
        <begin position="64"/>
        <end position="85"/>
    </location>
</feature>
<organism evidence="8 9">
    <name type="scientific">Clostridium mobile</name>
    <dbReference type="NCBI Taxonomy" id="2841512"/>
    <lineage>
        <taxon>Bacteria</taxon>
        <taxon>Bacillati</taxon>
        <taxon>Bacillota</taxon>
        <taxon>Clostridia</taxon>
        <taxon>Eubacteriales</taxon>
        <taxon>Clostridiaceae</taxon>
        <taxon>Clostridium</taxon>
    </lineage>
</organism>
<feature type="transmembrane region" description="Helical" evidence="5">
    <location>
        <begin position="170"/>
        <end position="187"/>
    </location>
</feature>
<evidence type="ECO:0000259" key="7">
    <source>
        <dbReference type="PROSITE" id="PS50929"/>
    </source>
</evidence>
<comment type="subcellular location">
    <subcellularLocation>
        <location evidence="1">Membrane</location>
        <topology evidence="1">Multi-pass membrane protein</topology>
    </subcellularLocation>
</comment>
<dbReference type="PANTHER" id="PTHR43394:SF1">
    <property type="entry name" value="ATP-BINDING CASSETTE SUB-FAMILY B MEMBER 10, MITOCHONDRIAL"/>
    <property type="match status" value="1"/>
</dbReference>
<dbReference type="GO" id="GO:0005524">
    <property type="term" value="F:ATP binding"/>
    <property type="evidence" value="ECO:0007669"/>
    <property type="project" value="UniProtKB-KW"/>
</dbReference>
<evidence type="ECO:0000313" key="9">
    <source>
        <dbReference type="Proteomes" id="UP000726170"/>
    </source>
</evidence>
<feature type="domain" description="ABC transporter" evidence="6">
    <location>
        <begin position="343"/>
        <end position="577"/>
    </location>
</feature>
<sequence length="591" mass="67176">MKKNILLYSAAILCVAIATFIGTLEPLVIKVTIDNVIGNIPVNSSNKVNYFINKIGGISYLQKNLWICGLTLVILTLVRGLFLYYRGKWSAKASENIAKSLRDKLYDHIQHLPYDYHVKTEAGDLIQRCTSDVETIRKFLSNQLVEMGRGIFILVFSLIVMFSLNVKMTLVSMSTVPIIFGFSLMFFSKIKDIFNEADEEEGKMTTVLQENLWGVRVVRAFGREKYEIDKFDNVNKRYQNILYKLYSLLGTYWSVSDFLCMIQIASVLIFGIYFTLIGDISLGTLVVFLNYEIKLLWPVRQLGRILSEMGKMTVAKKRIYQILNEKVEEDKEGEKKPKILGNIEFKDVHFEYDKGQPILNGISFKINKGEKVAIVGQTGSGKSSLIHLLGRLYDYNGGSIKIDGVELREINKKWIRSNVGTVLQEPYLYSRNIEDNIKIAKKDATKEEVIFSARNASVHEVIESFEKGYETMLGEKGVNLSGGQRQRIAIARTLIKSSPILIFDDSLSAVDTETDRKIKEALKEKSKGVTTIIISHRISSIMDSDKIIVLDKGKIAQMGSHNELIKVEGIYKRIWDIQKSIENEWNDTIVS</sequence>
<name>A0ABS6EEG1_9CLOT</name>
<dbReference type="CDD" id="cd18542">
    <property type="entry name" value="ABC_6TM_YknU_like"/>
    <property type="match status" value="1"/>
</dbReference>
<dbReference type="InterPro" id="IPR003593">
    <property type="entry name" value="AAA+_ATPase"/>
</dbReference>
<dbReference type="RefSeq" id="WP_216437275.1">
    <property type="nucleotide sequence ID" value="NZ_JAHLQF010000001.1"/>
</dbReference>
<evidence type="ECO:0000259" key="6">
    <source>
        <dbReference type="PROSITE" id="PS50893"/>
    </source>
</evidence>
<feature type="transmembrane region" description="Helical" evidence="5">
    <location>
        <begin position="147"/>
        <end position="164"/>
    </location>
</feature>
<keyword evidence="4 5" id="KW-0472">Membrane</keyword>
<dbReference type="Pfam" id="PF00005">
    <property type="entry name" value="ABC_tran"/>
    <property type="match status" value="1"/>
</dbReference>
<dbReference type="PANTHER" id="PTHR43394">
    <property type="entry name" value="ATP-DEPENDENT PERMEASE MDL1, MITOCHONDRIAL"/>
    <property type="match status" value="1"/>
</dbReference>
<comment type="caution">
    <text evidence="8">The sequence shown here is derived from an EMBL/GenBank/DDBJ whole genome shotgun (WGS) entry which is preliminary data.</text>
</comment>
<evidence type="ECO:0000313" key="8">
    <source>
        <dbReference type="EMBL" id="MBU5482860.1"/>
    </source>
</evidence>
<evidence type="ECO:0000256" key="1">
    <source>
        <dbReference type="ARBA" id="ARBA00004141"/>
    </source>
</evidence>
<evidence type="ECO:0000256" key="5">
    <source>
        <dbReference type="SAM" id="Phobius"/>
    </source>
</evidence>
<dbReference type="InterPro" id="IPR017871">
    <property type="entry name" value="ABC_transporter-like_CS"/>
</dbReference>
<feature type="transmembrane region" description="Helical" evidence="5">
    <location>
        <begin position="270"/>
        <end position="291"/>
    </location>
</feature>
<keyword evidence="2 5" id="KW-0812">Transmembrane</keyword>
<protein>
    <submittedName>
        <fullName evidence="8">ABC transporter ATP-binding protein/permease</fullName>
    </submittedName>
</protein>
<gene>
    <name evidence="8" type="ORF">KQI86_00895</name>
</gene>
<dbReference type="InterPro" id="IPR039421">
    <property type="entry name" value="Type_1_exporter"/>
</dbReference>
<proteinExistence type="predicted"/>
<dbReference type="EMBL" id="JAHLQF010000001">
    <property type="protein sequence ID" value="MBU5482860.1"/>
    <property type="molecule type" value="Genomic_DNA"/>
</dbReference>